<name>A0A4R2EHR0_9BACT</name>
<dbReference type="SUPFAM" id="SSF51695">
    <property type="entry name" value="PLC-like phosphodiesterases"/>
    <property type="match status" value="1"/>
</dbReference>
<dbReference type="RefSeq" id="WP_207895620.1">
    <property type="nucleotide sequence ID" value="NZ_SLWB01000008.1"/>
</dbReference>
<dbReference type="Gene3D" id="3.20.20.190">
    <property type="entry name" value="Phosphatidylinositol (PI) phosphodiesterase"/>
    <property type="match status" value="1"/>
</dbReference>
<feature type="domain" description="GP-PDE" evidence="1">
    <location>
        <begin position="21"/>
        <end position="254"/>
    </location>
</feature>
<dbReference type="PANTHER" id="PTHR46211">
    <property type="entry name" value="GLYCEROPHOSPHORYL DIESTER PHOSPHODIESTERASE"/>
    <property type="match status" value="1"/>
</dbReference>
<gene>
    <name evidence="2" type="ORF">CLV25_10895</name>
</gene>
<dbReference type="Proteomes" id="UP000294830">
    <property type="component" value="Unassembled WGS sequence"/>
</dbReference>
<dbReference type="InterPro" id="IPR030395">
    <property type="entry name" value="GP_PDE_dom"/>
</dbReference>
<dbReference type="PROSITE" id="PS51704">
    <property type="entry name" value="GP_PDE"/>
    <property type="match status" value="1"/>
</dbReference>
<comment type="caution">
    <text evidence="2">The sequence shown here is derived from an EMBL/GenBank/DDBJ whole genome shotgun (WGS) entry which is preliminary data.</text>
</comment>
<evidence type="ECO:0000259" key="1">
    <source>
        <dbReference type="PROSITE" id="PS51704"/>
    </source>
</evidence>
<sequence length="255" mass="28640">MKDIFISLIMATIATSGFSQAEYIAHRGASHLAPENTVAAAKLAWEQNADAVELDIYLTKDNRIMVMHDKNTKRTTGKNMAISESHSDSLRMLDAGSFKDIKYKDEKIPFLEEMIETVPAGKKLVIELKCGIEVLPFLKKVVEQSGKQQQCLFIAFDWKTIVDTKKQFPHNACYWLSSKKEGLSEKMREAKAVGLDGLDLGYRAIDEQVMQQAKELGLEILAWTVDAPSEAKRLIELGVKGITTNRPGWLKENIH</sequence>
<organism evidence="2 3">
    <name type="scientific">Acetobacteroides hydrogenigenes</name>
    <dbReference type="NCBI Taxonomy" id="979970"/>
    <lineage>
        <taxon>Bacteria</taxon>
        <taxon>Pseudomonadati</taxon>
        <taxon>Bacteroidota</taxon>
        <taxon>Bacteroidia</taxon>
        <taxon>Bacteroidales</taxon>
        <taxon>Rikenellaceae</taxon>
        <taxon>Acetobacteroides</taxon>
    </lineage>
</organism>
<reference evidence="2 3" key="1">
    <citation type="submission" date="2019-03" db="EMBL/GenBank/DDBJ databases">
        <title>Genomic Encyclopedia of Archaeal and Bacterial Type Strains, Phase II (KMG-II): from individual species to whole genera.</title>
        <authorList>
            <person name="Goeker M."/>
        </authorList>
    </citation>
    <scope>NUCLEOTIDE SEQUENCE [LARGE SCALE GENOMIC DNA]</scope>
    <source>
        <strain evidence="2 3">RL-C</strain>
    </source>
</reference>
<dbReference type="EMBL" id="SLWB01000008">
    <property type="protein sequence ID" value="TCN66756.1"/>
    <property type="molecule type" value="Genomic_DNA"/>
</dbReference>
<dbReference type="CDD" id="cd08582">
    <property type="entry name" value="GDPD_like_2"/>
    <property type="match status" value="1"/>
</dbReference>
<dbReference type="GO" id="GO:0008081">
    <property type="term" value="F:phosphoric diester hydrolase activity"/>
    <property type="evidence" value="ECO:0007669"/>
    <property type="project" value="InterPro"/>
</dbReference>
<proteinExistence type="predicted"/>
<dbReference type="AlphaFoldDB" id="A0A4R2EHR0"/>
<dbReference type="InterPro" id="IPR017946">
    <property type="entry name" value="PLC-like_Pdiesterase_TIM-brl"/>
</dbReference>
<keyword evidence="3" id="KW-1185">Reference proteome</keyword>
<protein>
    <submittedName>
        <fullName evidence="2">Glycerophosphoryl diester phosphodiesterase</fullName>
    </submittedName>
</protein>
<evidence type="ECO:0000313" key="3">
    <source>
        <dbReference type="Proteomes" id="UP000294830"/>
    </source>
</evidence>
<accession>A0A4R2EHR0</accession>
<evidence type="ECO:0000313" key="2">
    <source>
        <dbReference type="EMBL" id="TCN66756.1"/>
    </source>
</evidence>
<dbReference type="PANTHER" id="PTHR46211:SF1">
    <property type="entry name" value="GLYCEROPHOSPHODIESTER PHOSPHODIESTERASE, CYTOPLASMIC"/>
    <property type="match status" value="1"/>
</dbReference>
<dbReference type="GO" id="GO:0006629">
    <property type="term" value="P:lipid metabolic process"/>
    <property type="evidence" value="ECO:0007669"/>
    <property type="project" value="InterPro"/>
</dbReference>
<dbReference type="Pfam" id="PF03009">
    <property type="entry name" value="GDPD"/>
    <property type="match status" value="1"/>
</dbReference>